<comment type="caution">
    <text evidence="1">The sequence shown here is derived from an EMBL/GenBank/DDBJ whole genome shotgun (WGS) entry which is preliminary data.</text>
</comment>
<proteinExistence type="predicted"/>
<evidence type="ECO:0000313" key="2">
    <source>
        <dbReference type="Proteomes" id="UP000663823"/>
    </source>
</evidence>
<accession>A0A819N4M1</accession>
<gene>
    <name evidence="1" type="ORF">OTI717_LOCUS28457</name>
</gene>
<reference evidence="1" key="1">
    <citation type="submission" date="2021-02" db="EMBL/GenBank/DDBJ databases">
        <authorList>
            <person name="Nowell W R."/>
        </authorList>
    </citation>
    <scope>NUCLEOTIDE SEQUENCE</scope>
</reference>
<dbReference type="AlphaFoldDB" id="A0A819N4M1"/>
<organism evidence="1 2">
    <name type="scientific">Rotaria sordida</name>
    <dbReference type="NCBI Taxonomy" id="392033"/>
    <lineage>
        <taxon>Eukaryota</taxon>
        <taxon>Metazoa</taxon>
        <taxon>Spiralia</taxon>
        <taxon>Gnathifera</taxon>
        <taxon>Rotifera</taxon>
        <taxon>Eurotatoria</taxon>
        <taxon>Bdelloidea</taxon>
        <taxon>Philodinida</taxon>
        <taxon>Philodinidae</taxon>
        <taxon>Rotaria</taxon>
    </lineage>
</organism>
<name>A0A819N4M1_9BILA</name>
<feature type="non-terminal residue" evidence="1">
    <location>
        <position position="1"/>
    </location>
</feature>
<protein>
    <submittedName>
        <fullName evidence="1">Uncharacterized protein</fullName>
    </submittedName>
</protein>
<dbReference type="Proteomes" id="UP000663823">
    <property type="component" value="Unassembled WGS sequence"/>
</dbReference>
<sequence>VKWLDQSDTAKIDYCVCFESDSIFVCDRQYQHHAFLTSSASERLDRYVFYLDEIYIRTDFKFSSEFRAAVTLGNSLSKDRSVQACMRMRKLGIYHWLSFWSSNEVHQQIEMLKKNLLSCNKKENIDDEITLIGMLRWMGQLQSVYHKQSSNDLFTTTLRLLLPRTKRDRSIIVNKPTLTIAPLISVNRGAIAFPIPVE</sequence>
<dbReference type="EMBL" id="CAJOAX010006767">
    <property type="protein sequence ID" value="CAF3990648.1"/>
    <property type="molecule type" value="Genomic_DNA"/>
</dbReference>
<evidence type="ECO:0000313" key="1">
    <source>
        <dbReference type="EMBL" id="CAF3990648.1"/>
    </source>
</evidence>